<evidence type="ECO:0008006" key="3">
    <source>
        <dbReference type="Google" id="ProtNLM"/>
    </source>
</evidence>
<dbReference type="OrthoDB" id="7765198at2759"/>
<accession>A0A8X7C1I7</accession>
<dbReference type="EMBL" id="BMAV01007472">
    <property type="protein sequence ID" value="GFY50432.1"/>
    <property type="molecule type" value="Genomic_DNA"/>
</dbReference>
<protein>
    <recommendedName>
        <fullName evidence="3">Mitochondrial protein</fullName>
    </recommendedName>
</protein>
<dbReference type="PANTHER" id="PTHR11439:SF463">
    <property type="entry name" value="REVERSE TRANSCRIPTASE TY1_COPIA-TYPE DOMAIN-CONTAINING PROTEIN"/>
    <property type="match status" value="1"/>
</dbReference>
<dbReference type="Proteomes" id="UP000886998">
    <property type="component" value="Unassembled WGS sequence"/>
</dbReference>
<gene>
    <name evidence="1" type="ORF">TNIN_30041</name>
</gene>
<name>A0A8X7C1I7_9ARAC</name>
<keyword evidence="2" id="KW-1185">Reference proteome</keyword>
<dbReference type="AlphaFoldDB" id="A0A8X7C1I7"/>
<evidence type="ECO:0000313" key="1">
    <source>
        <dbReference type="EMBL" id="GFY50432.1"/>
    </source>
</evidence>
<reference evidence="1" key="1">
    <citation type="submission" date="2020-08" db="EMBL/GenBank/DDBJ databases">
        <title>Multicomponent nature underlies the extraordinary mechanical properties of spider dragline silk.</title>
        <authorList>
            <person name="Kono N."/>
            <person name="Nakamura H."/>
            <person name="Mori M."/>
            <person name="Yoshida Y."/>
            <person name="Ohtoshi R."/>
            <person name="Malay A.D."/>
            <person name="Moran D.A.P."/>
            <person name="Tomita M."/>
            <person name="Numata K."/>
            <person name="Arakawa K."/>
        </authorList>
    </citation>
    <scope>NUCLEOTIDE SEQUENCE</scope>
</reference>
<organism evidence="1 2">
    <name type="scientific">Trichonephila inaurata madagascariensis</name>
    <dbReference type="NCBI Taxonomy" id="2747483"/>
    <lineage>
        <taxon>Eukaryota</taxon>
        <taxon>Metazoa</taxon>
        <taxon>Ecdysozoa</taxon>
        <taxon>Arthropoda</taxon>
        <taxon>Chelicerata</taxon>
        <taxon>Arachnida</taxon>
        <taxon>Araneae</taxon>
        <taxon>Araneomorphae</taxon>
        <taxon>Entelegynae</taxon>
        <taxon>Araneoidea</taxon>
        <taxon>Nephilidae</taxon>
        <taxon>Trichonephila</taxon>
        <taxon>Trichonephila inaurata</taxon>
    </lineage>
</organism>
<proteinExistence type="predicted"/>
<comment type="caution">
    <text evidence="1">The sequence shown here is derived from an EMBL/GenBank/DDBJ whole genome shotgun (WGS) entry which is preliminary data.</text>
</comment>
<sequence>MSQRNRSLIGCLSYLAARKLHGISFGLLEYVYATKNDQLDFTCMKQLDIRSYCDADYAANKDDRQSIGRFIVFVGRSLLSWKTAEQKCVTLSSKESSTLRRQARIYYGYTTLQ</sequence>
<evidence type="ECO:0000313" key="2">
    <source>
        <dbReference type="Proteomes" id="UP000886998"/>
    </source>
</evidence>
<dbReference type="PANTHER" id="PTHR11439">
    <property type="entry name" value="GAG-POL-RELATED RETROTRANSPOSON"/>
    <property type="match status" value="1"/>
</dbReference>